<evidence type="ECO:0000313" key="1">
    <source>
        <dbReference type="EMBL" id="VDO88182.1"/>
    </source>
</evidence>
<accession>A0A183M1G9</accession>
<sequence length="68" mass="7975">METDVRRMNNNWIELEKKAQNRMGWRMLVGGLCSIGNNRRKFTSMKNTIYEFDKKNSSVLLVPVKALL</sequence>
<evidence type="ECO:0000313" key="2">
    <source>
        <dbReference type="Proteomes" id="UP000277204"/>
    </source>
</evidence>
<dbReference type="Proteomes" id="UP000277204">
    <property type="component" value="Unassembled WGS sequence"/>
</dbReference>
<reference evidence="1 2" key="1">
    <citation type="submission" date="2018-11" db="EMBL/GenBank/DDBJ databases">
        <authorList>
            <consortium name="Pathogen Informatics"/>
        </authorList>
    </citation>
    <scope>NUCLEOTIDE SEQUENCE [LARGE SCALE GENOMIC DNA]</scope>
    <source>
        <strain evidence="1 2">Zambia</strain>
    </source>
</reference>
<gene>
    <name evidence="1" type="ORF">SMRZ_LOCUS9894</name>
</gene>
<protein>
    <submittedName>
        <fullName evidence="1">Uncharacterized protein</fullName>
    </submittedName>
</protein>
<dbReference type="AlphaFoldDB" id="A0A183M1G9"/>
<proteinExistence type="predicted"/>
<name>A0A183M1G9_9TREM</name>
<dbReference type="EMBL" id="UZAI01004877">
    <property type="protein sequence ID" value="VDO88182.1"/>
    <property type="molecule type" value="Genomic_DNA"/>
</dbReference>
<organism evidence="1 2">
    <name type="scientific">Schistosoma margrebowiei</name>
    <dbReference type="NCBI Taxonomy" id="48269"/>
    <lineage>
        <taxon>Eukaryota</taxon>
        <taxon>Metazoa</taxon>
        <taxon>Spiralia</taxon>
        <taxon>Lophotrochozoa</taxon>
        <taxon>Platyhelminthes</taxon>
        <taxon>Trematoda</taxon>
        <taxon>Digenea</taxon>
        <taxon>Strigeidida</taxon>
        <taxon>Schistosomatoidea</taxon>
        <taxon>Schistosomatidae</taxon>
        <taxon>Schistosoma</taxon>
    </lineage>
</organism>
<keyword evidence="2" id="KW-1185">Reference proteome</keyword>